<keyword evidence="4" id="KW-1185">Reference proteome</keyword>
<proteinExistence type="inferred from homology"/>
<dbReference type="GO" id="GO:0001682">
    <property type="term" value="P:tRNA 5'-leader removal"/>
    <property type="evidence" value="ECO:0007669"/>
    <property type="project" value="InterPro"/>
</dbReference>
<evidence type="ECO:0000256" key="2">
    <source>
        <dbReference type="ARBA" id="ARBA00022694"/>
    </source>
</evidence>
<dbReference type="Gene3D" id="3.30.70.3250">
    <property type="entry name" value="Ribonuclease P, Pop5 subunit"/>
    <property type="match status" value="1"/>
</dbReference>
<dbReference type="InterPro" id="IPR002759">
    <property type="entry name" value="Pop5/Rpp14/Rnp2-like"/>
</dbReference>
<dbReference type="GO" id="GO:0005730">
    <property type="term" value="C:nucleolus"/>
    <property type="evidence" value="ECO:0007669"/>
    <property type="project" value="TreeGrafter"/>
</dbReference>
<evidence type="ECO:0000256" key="1">
    <source>
        <dbReference type="ARBA" id="ARBA00010800"/>
    </source>
</evidence>
<dbReference type="SUPFAM" id="SSF160350">
    <property type="entry name" value="Rnp2-like"/>
    <property type="match status" value="1"/>
</dbReference>
<protein>
    <submittedName>
        <fullName evidence="3">Ribonuclease P/MRP protein subunit POP5</fullName>
    </submittedName>
</protein>
<dbReference type="AlphaFoldDB" id="A0AAD5RW53"/>
<dbReference type="InterPro" id="IPR038085">
    <property type="entry name" value="Rnp2-like_sf"/>
</dbReference>
<dbReference type="PANTHER" id="PTHR15441">
    <property type="entry name" value="RIBONUCLEASE P PROTEIN SUBUNIT P14"/>
    <property type="match status" value="1"/>
</dbReference>
<dbReference type="GO" id="GO:0030681">
    <property type="term" value="C:multimeric ribonuclease P complex"/>
    <property type="evidence" value="ECO:0007669"/>
    <property type="project" value="TreeGrafter"/>
</dbReference>
<gene>
    <name evidence="3" type="ORF">MKZ38_005508</name>
</gene>
<sequence>MVRVKERYLLINIQYPEAKKPNPTIPDVVVWHQPTTSSLSPDKLLRAIKQTAQKYFGKHGQSCLETISVKYLSNATSTFILRVGRPHFRLLWSTLTLMDVIPVKNGSPCVFNVVRVCGTIKKAEQEAIRRARSLVLIASDHSRAATQSDDTLGNIFGGGREEDVEMVDFVDFVDSDDDGESEDN</sequence>
<dbReference type="GO" id="GO:0033204">
    <property type="term" value="F:ribonuclease P RNA binding"/>
    <property type="evidence" value="ECO:0007669"/>
    <property type="project" value="TreeGrafter"/>
</dbReference>
<dbReference type="EMBL" id="JAKWBI020000032">
    <property type="protein sequence ID" value="KAJ2905410.1"/>
    <property type="molecule type" value="Genomic_DNA"/>
</dbReference>
<evidence type="ECO:0000313" key="4">
    <source>
        <dbReference type="Proteomes" id="UP001201980"/>
    </source>
</evidence>
<keyword evidence="2" id="KW-0819">tRNA processing</keyword>
<dbReference type="GO" id="GO:0000172">
    <property type="term" value="C:ribonuclease MRP complex"/>
    <property type="evidence" value="ECO:0007669"/>
    <property type="project" value="TreeGrafter"/>
</dbReference>
<dbReference type="PANTHER" id="PTHR15441:SF2">
    <property type="entry name" value="RIBONUCLEASE P_MRP PROTEIN SUBUNIT POP5"/>
    <property type="match status" value="1"/>
</dbReference>
<evidence type="ECO:0000313" key="3">
    <source>
        <dbReference type="EMBL" id="KAJ2905410.1"/>
    </source>
</evidence>
<dbReference type="Proteomes" id="UP001201980">
    <property type="component" value="Unassembled WGS sequence"/>
</dbReference>
<name>A0AAD5RW53_9PEZI</name>
<reference evidence="3" key="1">
    <citation type="submission" date="2022-07" db="EMBL/GenBank/DDBJ databases">
        <title>Draft genome sequence of Zalerion maritima ATCC 34329, a (micro)plastics degrading marine fungus.</title>
        <authorList>
            <person name="Paco A."/>
            <person name="Goncalves M.F.M."/>
            <person name="Rocha-Santos T.A.P."/>
            <person name="Alves A."/>
        </authorList>
    </citation>
    <scope>NUCLEOTIDE SEQUENCE</scope>
    <source>
        <strain evidence="3">ATCC 34329</strain>
    </source>
</reference>
<accession>A0AAD5RW53</accession>
<comment type="similarity">
    <text evidence="1">Belongs to the eukaryotic/archaeal RNase P protein component 2 family.</text>
</comment>
<comment type="caution">
    <text evidence="3">The sequence shown here is derived from an EMBL/GenBank/DDBJ whole genome shotgun (WGS) entry which is preliminary data.</text>
</comment>
<organism evidence="3 4">
    <name type="scientific">Zalerion maritima</name>
    <dbReference type="NCBI Taxonomy" id="339359"/>
    <lineage>
        <taxon>Eukaryota</taxon>
        <taxon>Fungi</taxon>
        <taxon>Dikarya</taxon>
        <taxon>Ascomycota</taxon>
        <taxon>Pezizomycotina</taxon>
        <taxon>Sordariomycetes</taxon>
        <taxon>Lulworthiomycetidae</taxon>
        <taxon>Lulworthiales</taxon>
        <taxon>Lulworthiaceae</taxon>
        <taxon>Zalerion</taxon>
    </lineage>
</organism>
<dbReference type="Pfam" id="PF01900">
    <property type="entry name" value="RNase_P_Rpp14"/>
    <property type="match status" value="1"/>
</dbReference>